<feature type="transmembrane region" description="Helical" evidence="1">
    <location>
        <begin position="188"/>
        <end position="206"/>
    </location>
</feature>
<dbReference type="EMBL" id="AP019781">
    <property type="protein sequence ID" value="BBL67816.1"/>
    <property type="molecule type" value="Genomic_DNA"/>
</dbReference>
<name>A0ABM7H500_9EURY</name>
<accession>A0ABM7H500</accession>
<keyword evidence="1" id="KW-0472">Membrane</keyword>
<sequence>MTGTRIHLSALSLAVAGACFFAYPAIRPYTDEASLAGAGAFASPAWLLSHTLAMVGFILLVLGLLGLYGALRETKAEPQGIAALVLTWTGVGLVLPYYGAETFALAAVGREAIEQNSVDLLVTLTDAIRFGEGVWFFAAGLLALAAGSILFAAAIWRSGILPRWSGIPLALGFALFLPQFFTPPPARIAHGLLVMIGCWLVAWSMVNAKTGEREDRAGSDGSR</sequence>
<reference evidence="2 3" key="1">
    <citation type="submission" date="2019-06" db="EMBL/GenBank/DDBJ databases">
        <title>Complete genome sequence of Methanoculleus chikugoensis strain MG62.</title>
        <authorList>
            <person name="Asakawa S."/>
            <person name="Dianou D."/>
        </authorList>
    </citation>
    <scope>NUCLEOTIDE SEQUENCE [LARGE SCALE GENOMIC DNA]</scope>
    <source>
        <strain evidence="2 3">MG62</strain>
    </source>
</reference>
<dbReference type="PROSITE" id="PS51257">
    <property type="entry name" value="PROKAR_LIPOPROTEIN"/>
    <property type="match status" value="1"/>
</dbReference>
<dbReference type="RefSeq" id="WP_221058168.1">
    <property type="nucleotide sequence ID" value="NZ_AP019781.1"/>
</dbReference>
<evidence type="ECO:0008006" key="4">
    <source>
        <dbReference type="Google" id="ProtNLM"/>
    </source>
</evidence>
<keyword evidence="3" id="KW-1185">Reference proteome</keyword>
<feature type="transmembrane region" description="Helical" evidence="1">
    <location>
        <begin position="80"/>
        <end position="100"/>
    </location>
</feature>
<gene>
    <name evidence="2" type="ORF">MchiMG62_09970</name>
</gene>
<keyword evidence="1" id="KW-1133">Transmembrane helix</keyword>
<evidence type="ECO:0000313" key="3">
    <source>
        <dbReference type="Proteomes" id="UP000824969"/>
    </source>
</evidence>
<evidence type="ECO:0000256" key="1">
    <source>
        <dbReference type="SAM" id="Phobius"/>
    </source>
</evidence>
<feature type="transmembrane region" description="Helical" evidence="1">
    <location>
        <begin position="163"/>
        <end position="182"/>
    </location>
</feature>
<dbReference type="Proteomes" id="UP000824969">
    <property type="component" value="Chromosome"/>
</dbReference>
<proteinExistence type="predicted"/>
<keyword evidence="1" id="KW-0812">Transmembrane</keyword>
<feature type="transmembrane region" description="Helical" evidence="1">
    <location>
        <begin position="134"/>
        <end position="156"/>
    </location>
</feature>
<evidence type="ECO:0000313" key="2">
    <source>
        <dbReference type="EMBL" id="BBL67816.1"/>
    </source>
</evidence>
<protein>
    <recommendedName>
        <fullName evidence="4">DUF4386 family protein</fullName>
    </recommendedName>
</protein>
<dbReference type="GeneID" id="66130514"/>
<organism evidence="2 3">
    <name type="scientific">Methanoculleus chikugoensis</name>
    <dbReference type="NCBI Taxonomy" id="118126"/>
    <lineage>
        <taxon>Archaea</taxon>
        <taxon>Methanobacteriati</taxon>
        <taxon>Methanobacteriota</taxon>
        <taxon>Stenosarchaea group</taxon>
        <taxon>Methanomicrobia</taxon>
        <taxon>Methanomicrobiales</taxon>
        <taxon>Methanomicrobiaceae</taxon>
        <taxon>Methanoculleus</taxon>
    </lineage>
</organism>
<feature type="transmembrane region" description="Helical" evidence="1">
    <location>
        <begin position="46"/>
        <end position="68"/>
    </location>
</feature>